<dbReference type="RefSeq" id="WP_033509916.1">
    <property type="nucleotide sequence ID" value="NZ_JDTM01000011.1"/>
</dbReference>
<dbReference type="EMBL" id="JGZM01000007">
    <property type="protein sequence ID" value="KFI86096.1"/>
    <property type="molecule type" value="Genomic_DNA"/>
</dbReference>
<reference evidence="1 2" key="1">
    <citation type="submission" date="2014-03" db="EMBL/GenBank/DDBJ databases">
        <title>Genomics of Bifidobacteria.</title>
        <authorList>
            <person name="Ventura M."/>
            <person name="Milani C."/>
            <person name="Lugli G.A."/>
        </authorList>
    </citation>
    <scope>NUCLEOTIDE SEQUENCE [LARGE SCALE GENOMIC DNA]</scope>
    <source>
        <strain evidence="1 2">LMG 14934</strain>
    </source>
</reference>
<sequence length="136" mass="15033">MLIQTTDLQRIVDVGGSDIWHSLYSTVAVRLRRIAKTIPHALRFLQLGRCPSSTAFATARELNLVRDALSQIRPEQAVYDKDDPSRVAPWSGNISGIVTSCGNMFLTADGKDLLYELVSILTYAHYANVDVEPGEV</sequence>
<organism evidence="1 2">
    <name type="scientific">Bifidobacterium pullorum subsp. saeculare DSM 6531 = LMG 14934</name>
    <dbReference type="NCBI Taxonomy" id="1437611"/>
    <lineage>
        <taxon>Bacteria</taxon>
        <taxon>Bacillati</taxon>
        <taxon>Actinomycetota</taxon>
        <taxon>Actinomycetes</taxon>
        <taxon>Bifidobacteriales</taxon>
        <taxon>Bifidobacteriaceae</taxon>
        <taxon>Bifidobacterium</taxon>
    </lineage>
</organism>
<protein>
    <submittedName>
        <fullName evidence="1">Uncharacterized protein</fullName>
    </submittedName>
</protein>
<evidence type="ECO:0000313" key="2">
    <source>
        <dbReference type="Proteomes" id="UP000029040"/>
    </source>
</evidence>
<proteinExistence type="predicted"/>
<dbReference type="Proteomes" id="UP000029040">
    <property type="component" value="Unassembled WGS sequence"/>
</dbReference>
<accession>A0A087CS46</accession>
<comment type="caution">
    <text evidence="1">The sequence shown here is derived from an EMBL/GenBank/DDBJ whole genome shotgun (WGS) entry which is preliminary data.</text>
</comment>
<dbReference type="Pfam" id="PF15601">
    <property type="entry name" value="Imm70"/>
    <property type="match status" value="1"/>
</dbReference>
<name>A0A087CS46_9BIFI</name>
<dbReference type="InterPro" id="IPR028185">
    <property type="entry name" value="Imm70"/>
</dbReference>
<dbReference type="AlphaFoldDB" id="A0A087CS46"/>
<evidence type="ECO:0000313" key="1">
    <source>
        <dbReference type="EMBL" id="KFI86096.1"/>
    </source>
</evidence>
<gene>
    <name evidence="1" type="ORF">BSAE_1696</name>
</gene>